<evidence type="ECO:0000313" key="3">
    <source>
        <dbReference type="Proteomes" id="UP000019140"/>
    </source>
</evidence>
<dbReference type="Gene3D" id="2.40.70.10">
    <property type="entry name" value="Acid Proteases"/>
    <property type="match status" value="1"/>
</dbReference>
<dbReference type="Proteomes" id="UP000019140">
    <property type="component" value="Unassembled WGS sequence"/>
</dbReference>
<dbReference type="SUPFAM" id="SSF56672">
    <property type="entry name" value="DNA/RNA polymerases"/>
    <property type="match status" value="1"/>
</dbReference>
<dbReference type="Gene3D" id="3.10.10.10">
    <property type="entry name" value="HIV Type 1 Reverse Transcriptase, subunit A, domain 1"/>
    <property type="match status" value="1"/>
</dbReference>
<organism evidence="2 3">
    <name type="scientific">Candidatus Entotheonella gemina</name>
    <dbReference type="NCBI Taxonomy" id="1429439"/>
    <lineage>
        <taxon>Bacteria</taxon>
        <taxon>Pseudomonadati</taxon>
        <taxon>Nitrospinota/Tectimicrobiota group</taxon>
        <taxon>Candidatus Tectimicrobiota</taxon>
        <taxon>Candidatus Entotheonellia</taxon>
        <taxon>Candidatus Entotheonellales</taxon>
        <taxon>Candidatus Entotheonellaceae</taxon>
        <taxon>Candidatus Entotheonella</taxon>
    </lineage>
</organism>
<dbReference type="Pfam" id="PF13650">
    <property type="entry name" value="Asp_protease_2"/>
    <property type="match status" value="1"/>
</dbReference>
<proteinExistence type="predicted"/>
<evidence type="ECO:0008006" key="4">
    <source>
        <dbReference type="Google" id="ProtNLM"/>
    </source>
</evidence>
<gene>
    <name evidence="2" type="ORF">ETSY2_41820</name>
</gene>
<evidence type="ECO:0000313" key="2">
    <source>
        <dbReference type="EMBL" id="ETW98967.1"/>
    </source>
</evidence>
<dbReference type="HOGENOM" id="CLU_987719_0_0_7"/>
<reference evidence="2 3" key="1">
    <citation type="journal article" date="2014" name="Nature">
        <title>An environmental bacterial taxon with a large and distinct metabolic repertoire.</title>
        <authorList>
            <person name="Wilson M.C."/>
            <person name="Mori T."/>
            <person name="Ruckert C."/>
            <person name="Uria A.R."/>
            <person name="Helf M.J."/>
            <person name="Takada K."/>
            <person name="Gernert C."/>
            <person name="Steffens U.A."/>
            <person name="Heycke N."/>
            <person name="Schmitt S."/>
            <person name="Rinke C."/>
            <person name="Helfrich E.J."/>
            <person name="Brachmann A.O."/>
            <person name="Gurgui C."/>
            <person name="Wakimoto T."/>
            <person name="Kracht M."/>
            <person name="Crusemann M."/>
            <person name="Hentschel U."/>
            <person name="Abe I."/>
            <person name="Matsunaga S."/>
            <person name="Kalinowski J."/>
            <person name="Takeyama H."/>
            <person name="Piel J."/>
        </authorList>
    </citation>
    <scope>NUCLEOTIDE SEQUENCE [LARGE SCALE GENOMIC DNA]</scope>
    <source>
        <strain evidence="3">TSY2</strain>
    </source>
</reference>
<name>W4LLV8_9BACT</name>
<dbReference type="PANTHER" id="PTHR37984">
    <property type="entry name" value="PROTEIN CBG26694"/>
    <property type="match status" value="1"/>
</dbReference>
<dbReference type="SUPFAM" id="SSF50630">
    <property type="entry name" value="Acid proteases"/>
    <property type="match status" value="1"/>
</dbReference>
<keyword evidence="3" id="KW-1185">Reference proteome</keyword>
<dbReference type="AlphaFoldDB" id="W4LLV8"/>
<comment type="caution">
    <text evidence="2">The sequence shown here is derived from an EMBL/GenBank/DDBJ whole genome shotgun (WGS) entry which is preliminary data.</text>
</comment>
<protein>
    <recommendedName>
        <fullName evidence="4">Peptidase A2 domain-containing protein</fullName>
    </recommendedName>
</protein>
<accession>W4LLV8</accession>
<dbReference type="InterPro" id="IPR043502">
    <property type="entry name" value="DNA/RNA_pol_sf"/>
</dbReference>
<dbReference type="EMBL" id="AZHX01001887">
    <property type="protein sequence ID" value="ETW98967.1"/>
    <property type="molecule type" value="Genomic_DNA"/>
</dbReference>
<evidence type="ECO:0000256" key="1">
    <source>
        <dbReference type="SAM" id="MobiDB-lite"/>
    </source>
</evidence>
<feature type="region of interest" description="Disordered" evidence="1">
    <location>
        <begin position="1"/>
        <end position="26"/>
    </location>
</feature>
<sequence length="279" mass="30769">MIEEEVEPPAGSSTNASPPKPQALPATPLPVDYNLFEVGTQDKVDPYMVPVVIDGANLLMEIDTGSALTLISQTTFSALWPQEKSPHLESTSIRLRTYSGEELRVVGRAVVRVRCGGQVEEDLGLVVVGGEGPSLLGRDWLGRLRLDWREIRMLKTTLDTPDTLEAVLAKHSSLFSDELGTIRGVTAKLHVSPGAKPRFYRPRSIPYALRSRVDQALQKLVSEGIVEPIQFSEWAAPIVPVVKRDGSIRVCGDYKLTINQVAQVDTYPLPWSRHFCITC</sequence>
<dbReference type="InterPro" id="IPR021109">
    <property type="entry name" value="Peptidase_aspartic_dom_sf"/>
</dbReference>
<dbReference type="PANTHER" id="PTHR37984:SF13">
    <property type="entry name" value="RIBONUCLEASE H"/>
    <property type="match status" value="1"/>
</dbReference>
<dbReference type="InterPro" id="IPR050951">
    <property type="entry name" value="Retrovirus_Pol_polyprotein"/>
</dbReference>